<dbReference type="SUPFAM" id="SSF110296">
    <property type="entry name" value="Oligoxyloglucan reducing end-specific cellobiohydrolase"/>
    <property type="match status" value="2"/>
</dbReference>
<dbReference type="EMBL" id="MKVH01000003">
    <property type="protein sequence ID" value="OJX60767.1"/>
    <property type="molecule type" value="Genomic_DNA"/>
</dbReference>
<reference evidence="2 3" key="1">
    <citation type="submission" date="2016-09" db="EMBL/GenBank/DDBJ databases">
        <title>Genome-resolved meta-omics ties microbial dynamics to process performance in biotechnology for thiocyanate degradation.</title>
        <authorList>
            <person name="Kantor R.S."/>
            <person name="Huddy R.J."/>
            <person name="Iyer R."/>
            <person name="Thomas B.C."/>
            <person name="Brown C.T."/>
            <person name="Anantharaman K."/>
            <person name="Tringe S."/>
            <person name="Hettich R.L."/>
            <person name="Harrison S.T."/>
            <person name="Banfield J.F."/>
        </authorList>
    </citation>
    <scope>NUCLEOTIDE SEQUENCE [LARGE SCALE GENOMIC DNA]</scope>
    <source>
        <strain evidence="2">59-99</strain>
    </source>
</reference>
<evidence type="ECO:0008006" key="4">
    <source>
        <dbReference type="Google" id="ProtNLM"/>
    </source>
</evidence>
<dbReference type="InterPro" id="IPR052025">
    <property type="entry name" value="Xyloglucanase_GH74"/>
</dbReference>
<evidence type="ECO:0000313" key="3">
    <source>
        <dbReference type="Proteomes" id="UP000184233"/>
    </source>
</evidence>
<name>A0A1M3L5D8_9BACT</name>
<dbReference type="GO" id="GO:0010411">
    <property type="term" value="P:xyloglucan metabolic process"/>
    <property type="evidence" value="ECO:0007669"/>
    <property type="project" value="TreeGrafter"/>
</dbReference>
<comment type="caution">
    <text evidence="2">The sequence shown here is derived from an EMBL/GenBank/DDBJ whole genome shotgun (WGS) entry which is preliminary data.</text>
</comment>
<dbReference type="InterPro" id="IPR015943">
    <property type="entry name" value="WD40/YVTN_repeat-like_dom_sf"/>
</dbReference>
<dbReference type="CDD" id="cd15482">
    <property type="entry name" value="Sialidase_non-viral"/>
    <property type="match status" value="2"/>
</dbReference>
<dbReference type="PANTHER" id="PTHR43739">
    <property type="entry name" value="XYLOGLUCANASE (EUROFUNG)"/>
    <property type="match status" value="1"/>
</dbReference>
<evidence type="ECO:0000256" key="1">
    <source>
        <dbReference type="SAM" id="SignalP"/>
    </source>
</evidence>
<gene>
    <name evidence="2" type="ORF">BGO89_04155</name>
</gene>
<dbReference type="AlphaFoldDB" id="A0A1M3L5D8"/>
<accession>A0A1M3L5D8</accession>
<evidence type="ECO:0000313" key="2">
    <source>
        <dbReference type="EMBL" id="OJX60767.1"/>
    </source>
</evidence>
<keyword evidence="1" id="KW-0732">Signal</keyword>
<dbReference type="Proteomes" id="UP000184233">
    <property type="component" value="Unassembled WGS sequence"/>
</dbReference>
<dbReference type="Gene3D" id="2.130.10.10">
    <property type="entry name" value="YVTN repeat-like/Quinoprotein amine dehydrogenase"/>
    <property type="match status" value="1"/>
</dbReference>
<dbReference type="Gene3D" id="2.120.10.10">
    <property type="match status" value="1"/>
</dbReference>
<feature type="signal peptide" evidence="1">
    <location>
        <begin position="1"/>
        <end position="21"/>
    </location>
</feature>
<sequence>MVHRLLLFALAAAFLHGCGMSSEPSTPAAPGELAMTRLTDLPAAKGNVVSVDILDASRLVAVIDDKIYSVPISGGTPSLMHSNARYESVVVGGGGEIYALTRDALFVIDHIGGTPKAVDVQIRTAQTEKVTLSVSPTGEPYLRVYTYPARMTLYTSADRGTTWTTIPLPSGFLYGGGLAFGPSGEMYLSSPQGFYSSPDRGATWTSYPAPLANYGGELVRRSNGHILYYVPGGGGLRLSTDGGASFTDLSQFNNPPYFSKIVEGADGILYALVNRGATTLTDRPMTVAKSTDGGMTWQHIYFAQGYDFAMKGSVIAVAQGETASGGVAISTDNGRSFVPAGIGSVESIQSFGFDAEGNLLILADRTLFRKTSSGWKTLGGQSGFSTMATTPQGTIFLSQVSSTFLSVDGGTSWKEAPMPDYLYSGIGTIGLPAVLGARSGDLIVSITTYRDDLATHTNGMLVRVRPDGTAIRLTNGINYVSIVEDATGLLYGQTVNFRTYQRSTDGGTTWTEVQTAAPGFVFDSRNRFIAYGELGAFRQGSSGSDGTKPLTLTGFTSQSNYVMSARFDSHDRLHLLTRDQGLFVATQPLP</sequence>
<organism evidence="2 3">
    <name type="scientific">Candidatus Kapaibacterium thiocyanatum</name>
    <dbReference type="NCBI Taxonomy" id="1895771"/>
    <lineage>
        <taxon>Bacteria</taxon>
        <taxon>Pseudomonadati</taxon>
        <taxon>Candidatus Kapaibacteriota</taxon>
        <taxon>Candidatus Kapaibacteriia</taxon>
        <taxon>Candidatus Kapaibacteriales</taxon>
        <taxon>Candidatus Kapaibacteriaceae</taxon>
        <taxon>Candidatus Kapaibacterium</taxon>
    </lineage>
</organism>
<protein>
    <recommendedName>
        <fullName evidence="4">Exo-alpha-sialidase</fullName>
    </recommendedName>
</protein>
<proteinExistence type="predicted"/>
<feature type="chain" id="PRO_5012069879" description="Exo-alpha-sialidase" evidence="1">
    <location>
        <begin position="22"/>
        <end position="590"/>
    </location>
</feature>
<dbReference type="PANTHER" id="PTHR43739:SF5">
    <property type="entry name" value="EXO-ALPHA-SIALIDASE"/>
    <property type="match status" value="1"/>
</dbReference>